<dbReference type="GO" id="GO:0035556">
    <property type="term" value="P:intracellular signal transduction"/>
    <property type="evidence" value="ECO:0007669"/>
    <property type="project" value="InterPro"/>
</dbReference>
<feature type="repeat" description="ANK" evidence="3">
    <location>
        <begin position="61"/>
        <end position="93"/>
    </location>
</feature>
<evidence type="ECO:0000313" key="6">
    <source>
        <dbReference type="Proteomes" id="UP000762676"/>
    </source>
</evidence>
<dbReference type="InterPro" id="IPR036036">
    <property type="entry name" value="SOCS_box-like_dom_sf"/>
</dbReference>
<proteinExistence type="predicted"/>
<dbReference type="SMART" id="SM00969">
    <property type="entry name" value="SOCS_box"/>
    <property type="match status" value="1"/>
</dbReference>
<feature type="repeat" description="ANK" evidence="3">
    <location>
        <begin position="164"/>
        <end position="196"/>
    </location>
</feature>
<dbReference type="InterPro" id="IPR001496">
    <property type="entry name" value="SOCS_box"/>
</dbReference>
<evidence type="ECO:0000259" key="4">
    <source>
        <dbReference type="PROSITE" id="PS50225"/>
    </source>
</evidence>
<dbReference type="Pfam" id="PF07525">
    <property type="entry name" value="SOCS_box"/>
    <property type="match status" value="1"/>
</dbReference>
<evidence type="ECO:0000256" key="1">
    <source>
        <dbReference type="ARBA" id="ARBA00022737"/>
    </source>
</evidence>
<dbReference type="InterPro" id="IPR002110">
    <property type="entry name" value="Ankyrin_rpt"/>
</dbReference>
<feature type="repeat" description="ANK" evidence="3">
    <location>
        <begin position="127"/>
        <end position="163"/>
    </location>
</feature>
<dbReference type="Pfam" id="PF12796">
    <property type="entry name" value="Ank_2"/>
    <property type="match status" value="2"/>
</dbReference>
<dbReference type="PROSITE" id="PS50225">
    <property type="entry name" value="SOCS"/>
    <property type="match status" value="1"/>
</dbReference>
<dbReference type="SMART" id="SM00248">
    <property type="entry name" value="ANK"/>
    <property type="match status" value="6"/>
</dbReference>
<dbReference type="PROSITE" id="PS50088">
    <property type="entry name" value="ANK_REPEAT"/>
    <property type="match status" value="4"/>
</dbReference>
<feature type="repeat" description="ANK" evidence="3">
    <location>
        <begin position="94"/>
        <end position="126"/>
    </location>
</feature>
<keyword evidence="2 3" id="KW-0040">ANK repeat</keyword>
<dbReference type="PROSITE" id="PS50297">
    <property type="entry name" value="ANK_REP_REGION"/>
    <property type="match status" value="3"/>
</dbReference>
<accession>A0AAV4I0W1</accession>
<dbReference type="PANTHER" id="PTHR24171:SF9">
    <property type="entry name" value="ANKYRIN REPEAT DOMAIN-CONTAINING PROTEIN 39"/>
    <property type="match status" value="1"/>
</dbReference>
<dbReference type="PANTHER" id="PTHR24171">
    <property type="entry name" value="ANKYRIN REPEAT DOMAIN-CONTAINING PROTEIN 39-RELATED"/>
    <property type="match status" value="1"/>
</dbReference>
<dbReference type="SUPFAM" id="SSF48403">
    <property type="entry name" value="Ankyrin repeat"/>
    <property type="match status" value="1"/>
</dbReference>
<comment type="caution">
    <text evidence="5">The sequence shown here is derived from an EMBL/GenBank/DDBJ whole genome shotgun (WGS) entry which is preliminary data.</text>
</comment>
<dbReference type="SUPFAM" id="SSF158235">
    <property type="entry name" value="SOCS box-like"/>
    <property type="match status" value="1"/>
</dbReference>
<reference evidence="5 6" key="1">
    <citation type="journal article" date="2021" name="Elife">
        <title>Chloroplast acquisition without the gene transfer in kleptoplastic sea slugs, Plakobranchus ocellatus.</title>
        <authorList>
            <person name="Maeda T."/>
            <person name="Takahashi S."/>
            <person name="Yoshida T."/>
            <person name="Shimamura S."/>
            <person name="Takaki Y."/>
            <person name="Nagai Y."/>
            <person name="Toyoda A."/>
            <person name="Suzuki Y."/>
            <person name="Arimoto A."/>
            <person name="Ishii H."/>
            <person name="Satoh N."/>
            <person name="Nishiyama T."/>
            <person name="Hasebe M."/>
            <person name="Maruyama T."/>
            <person name="Minagawa J."/>
            <person name="Obokata J."/>
            <person name="Shigenobu S."/>
        </authorList>
    </citation>
    <scope>NUCLEOTIDE SEQUENCE [LARGE SCALE GENOMIC DNA]</scope>
</reference>
<dbReference type="EMBL" id="BMAT01002238">
    <property type="protein sequence ID" value="GFS02346.1"/>
    <property type="molecule type" value="Genomic_DNA"/>
</dbReference>
<evidence type="ECO:0000256" key="2">
    <source>
        <dbReference type="ARBA" id="ARBA00023043"/>
    </source>
</evidence>
<dbReference type="InterPro" id="IPR036770">
    <property type="entry name" value="Ankyrin_rpt-contain_sf"/>
</dbReference>
<protein>
    <submittedName>
        <fullName evidence="5">Ankyrin repeat, PH and SEC7 domain containing protein secG</fullName>
    </submittedName>
</protein>
<name>A0AAV4I0W1_9GAST</name>
<dbReference type="Proteomes" id="UP000762676">
    <property type="component" value="Unassembled WGS sequence"/>
</dbReference>
<evidence type="ECO:0000256" key="3">
    <source>
        <dbReference type="PROSITE-ProRule" id="PRU00023"/>
    </source>
</evidence>
<keyword evidence="1" id="KW-0677">Repeat</keyword>
<organism evidence="5 6">
    <name type="scientific">Elysia marginata</name>
    <dbReference type="NCBI Taxonomy" id="1093978"/>
    <lineage>
        <taxon>Eukaryota</taxon>
        <taxon>Metazoa</taxon>
        <taxon>Spiralia</taxon>
        <taxon>Lophotrochozoa</taxon>
        <taxon>Mollusca</taxon>
        <taxon>Gastropoda</taxon>
        <taxon>Heterobranchia</taxon>
        <taxon>Euthyneura</taxon>
        <taxon>Panpulmonata</taxon>
        <taxon>Sacoglossa</taxon>
        <taxon>Placobranchoidea</taxon>
        <taxon>Plakobranchidae</taxon>
        <taxon>Elysia</taxon>
    </lineage>
</organism>
<keyword evidence="6" id="KW-1185">Reference proteome</keyword>
<feature type="domain" description="SOCS box" evidence="4">
    <location>
        <begin position="271"/>
        <end position="317"/>
    </location>
</feature>
<dbReference type="AlphaFoldDB" id="A0AAV4I0W1"/>
<gene>
    <name evidence="5" type="ORF">ElyMa_001120500</name>
</gene>
<evidence type="ECO:0000313" key="5">
    <source>
        <dbReference type="EMBL" id="GFS02346.1"/>
    </source>
</evidence>
<dbReference type="Gene3D" id="1.25.40.20">
    <property type="entry name" value="Ankyrin repeat-containing domain"/>
    <property type="match status" value="2"/>
</dbReference>
<sequence length="321" mass="35336">MGNSRSSKNCAVSMAMGMPQRERELHIAVINNNTPDVISVLKQGVDINYPWSNPAVPSIKDSTTPLIAAVSLNHVEIVMILIRSGASINRTDKYGCTPLYKAAFHGRVTLVDMLLKEGAEVDKADKENQTPLYICVQNAIVHSSYATVMRLLAAGASVNIPDRYGRVPLHGAAHWKLKELIRVLLESNSHVNAVDNKGRTPLYVCVASLSTGLYKEDLKYQVPCIKILFAAGCDMLNLEDWIRCKGPGIPPELLTGDESFLAWYNSAMTCPPTLRNMCRKAVQKCLVTYDCPGLVKGVARLPIPPSLKVYLSRKMFHLSLS</sequence>